<dbReference type="GO" id="GO:0008270">
    <property type="term" value="F:zinc ion binding"/>
    <property type="evidence" value="ECO:0007669"/>
    <property type="project" value="InterPro"/>
</dbReference>
<proteinExistence type="predicted"/>
<dbReference type="InterPro" id="IPR005162">
    <property type="entry name" value="Retrotrans_gag_dom"/>
</dbReference>
<reference evidence="4 5" key="1">
    <citation type="journal article" date="2019" name="Plant Biotechnol. J.">
        <title>The red bayberry genome and genetic basis of sex determination.</title>
        <authorList>
            <person name="Jia H.M."/>
            <person name="Jia H.J."/>
            <person name="Cai Q.L."/>
            <person name="Wang Y."/>
            <person name="Zhao H.B."/>
            <person name="Yang W.F."/>
            <person name="Wang G.Y."/>
            <person name="Li Y.H."/>
            <person name="Zhan D.L."/>
            <person name="Shen Y.T."/>
            <person name="Niu Q.F."/>
            <person name="Chang L."/>
            <person name="Qiu J."/>
            <person name="Zhao L."/>
            <person name="Xie H.B."/>
            <person name="Fu W.Y."/>
            <person name="Jin J."/>
            <person name="Li X.W."/>
            <person name="Jiao Y."/>
            <person name="Zhou C.C."/>
            <person name="Tu T."/>
            <person name="Chai C.Y."/>
            <person name="Gao J.L."/>
            <person name="Fan L.J."/>
            <person name="van de Weg E."/>
            <person name="Wang J.Y."/>
            <person name="Gao Z.S."/>
        </authorList>
    </citation>
    <scope>NUCLEOTIDE SEQUENCE [LARGE SCALE GENOMIC DNA]</scope>
    <source>
        <tissue evidence="4">Leaves</tissue>
    </source>
</reference>
<keyword evidence="5" id="KW-1185">Reference proteome</keyword>
<evidence type="ECO:0008006" key="6">
    <source>
        <dbReference type="Google" id="ProtNLM"/>
    </source>
</evidence>
<dbReference type="InterPro" id="IPR036875">
    <property type="entry name" value="Znf_CCHC_sf"/>
</dbReference>
<dbReference type="PANTHER" id="PTHR37610">
    <property type="entry name" value="CCHC-TYPE DOMAIN-CONTAINING PROTEIN"/>
    <property type="match status" value="1"/>
</dbReference>
<feature type="domain" description="Retrotransposon gag" evidence="2">
    <location>
        <begin position="102"/>
        <end position="195"/>
    </location>
</feature>
<dbReference type="AlphaFoldDB" id="A0A6A1VMD9"/>
<evidence type="ECO:0000259" key="3">
    <source>
        <dbReference type="Pfam" id="PF14244"/>
    </source>
</evidence>
<dbReference type="SUPFAM" id="SSF57756">
    <property type="entry name" value="Retrovirus zinc finger-like domains"/>
    <property type="match status" value="1"/>
</dbReference>
<gene>
    <name evidence="4" type="ORF">CJ030_MR5G017332</name>
</gene>
<organism evidence="4 5">
    <name type="scientific">Morella rubra</name>
    <name type="common">Chinese bayberry</name>
    <dbReference type="NCBI Taxonomy" id="262757"/>
    <lineage>
        <taxon>Eukaryota</taxon>
        <taxon>Viridiplantae</taxon>
        <taxon>Streptophyta</taxon>
        <taxon>Embryophyta</taxon>
        <taxon>Tracheophyta</taxon>
        <taxon>Spermatophyta</taxon>
        <taxon>Magnoliopsida</taxon>
        <taxon>eudicotyledons</taxon>
        <taxon>Gunneridae</taxon>
        <taxon>Pentapetalae</taxon>
        <taxon>rosids</taxon>
        <taxon>fabids</taxon>
        <taxon>Fagales</taxon>
        <taxon>Myricaceae</taxon>
        <taxon>Morella</taxon>
    </lineage>
</organism>
<sequence>MAEEVGDTSPPQINQPISNQNPYLNFNNLNNPYQLDNGDNPAIALVTEPLSSENHISWSRSMRRALRTTNKIGFVNGDFQRLATLDDPLFDAWERCNDLVISWIHNFVSSSVKSSLIFVDDAREMWNELKDRYSQQNGPRILQLKKALASLLQEQDSVSVYYGKLKVLWDELANYDPIPECACGKLKTLLDRQQRDYVIQFLMGLNDTYTNVREQVMLLDHVPAVNRVFSMVQQQEIQHKMMVTGPSIETMALATRRFTDFNHGTKQFTTSKSNKPYCTHCRITGHTLETCFKSGNTTPPVCSHCNMFGHVAEKCYKFHGYPPGHKLHGKSRSSSAHMVSLETSTEQHTDDNMTFTKQQYHQLLGLLQQHEGSNETYSVHPAQTLTHSSSTTPKASKIYGPFILDHDWDG</sequence>
<feature type="domain" description="Retrotransposon Copia-like N-terminal" evidence="3">
    <location>
        <begin position="39"/>
        <end position="78"/>
    </location>
</feature>
<dbReference type="Pfam" id="PF03732">
    <property type="entry name" value="Retrotrans_gag"/>
    <property type="match status" value="1"/>
</dbReference>
<dbReference type="OrthoDB" id="5544992at2759"/>
<evidence type="ECO:0000313" key="4">
    <source>
        <dbReference type="EMBL" id="KAB1214069.1"/>
    </source>
</evidence>
<evidence type="ECO:0000259" key="2">
    <source>
        <dbReference type="Pfam" id="PF03732"/>
    </source>
</evidence>
<accession>A0A6A1VMD9</accession>
<dbReference type="EMBL" id="RXIC02000023">
    <property type="protein sequence ID" value="KAB1214069.1"/>
    <property type="molecule type" value="Genomic_DNA"/>
</dbReference>
<evidence type="ECO:0000256" key="1">
    <source>
        <dbReference type="SAM" id="MobiDB-lite"/>
    </source>
</evidence>
<feature type="compositionally biased region" description="Polar residues" evidence="1">
    <location>
        <begin position="9"/>
        <end position="18"/>
    </location>
</feature>
<dbReference type="InterPro" id="IPR029472">
    <property type="entry name" value="Copia-like_N"/>
</dbReference>
<protein>
    <recommendedName>
        <fullName evidence="6">Retrotransposon Copia-like N-terminal domain-containing protein</fullName>
    </recommendedName>
</protein>
<evidence type="ECO:0000313" key="5">
    <source>
        <dbReference type="Proteomes" id="UP000516437"/>
    </source>
</evidence>
<dbReference type="GO" id="GO:0003676">
    <property type="term" value="F:nucleic acid binding"/>
    <property type="evidence" value="ECO:0007669"/>
    <property type="project" value="InterPro"/>
</dbReference>
<name>A0A6A1VMD9_9ROSI</name>
<dbReference type="PANTHER" id="PTHR37610:SF100">
    <property type="entry name" value="COPIA-LIKE POLYPROTEIN_RETROTRANSPOSON"/>
    <property type="match status" value="1"/>
</dbReference>
<comment type="caution">
    <text evidence="4">The sequence shown here is derived from an EMBL/GenBank/DDBJ whole genome shotgun (WGS) entry which is preliminary data.</text>
</comment>
<dbReference type="Pfam" id="PF14244">
    <property type="entry name" value="Retrotran_gag_3"/>
    <property type="match status" value="1"/>
</dbReference>
<dbReference type="Proteomes" id="UP000516437">
    <property type="component" value="Chromosome 5"/>
</dbReference>
<feature type="region of interest" description="Disordered" evidence="1">
    <location>
        <begin position="1"/>
        <end position="21"/>
    </location>
</feature>